<dbReference type="Pfam" id="PF07609">
    <property type="entry name" value="DUF1572"/>
    <property type="match status" value="1"/>
</dbReference>
<evidence type="ECO:0000313" key="2">
    <source>
        <dbReference type="Proteomes" id="UP001207337"/>
    </source>
</evidence>
<sequence>MENSLQRDLRTLYMRDLDQLIDNIEAIPEDLLWNAPEGVTNSCGVLVQHLVGNLNHYIGEGIGETGYVRQREQEFTTTQTSKKDLIADVESLQRTLDTVFDTLEDSDLSEEYPLETSYEFSTRGFLIHLYGHLNYHLGQINYLGRLLSERG</sequence>
<dbReference type="RefSeq" id="WP_265787229.1">
    <property type="nucleotide sequence ID" value="NZ_BAABRS010000001.1"/>
</dbReference>
<dbReference type="InterPro" id="IPR034660">
    <property type="entry name" value="DinB/YfiT-like"/>
</dbReference>
<proteinExistence type="predicted"/>
<dbReference type="Gene3D" id="1.20.120.450">
    <property type="entry name" value="dinb family like domain"/>
    <property type="match status" value="1"/>
</dbReference>
<protein>
    <submittedName>
        <fullName evidence="1">DUF1572 domain-containing protein</fullName>
    </submittedName>
</protein>
<organism evidence="1 2">
    <name type="scientific">Fodinibius salicampi</name>
    <dbReference type="NCBI Taxonomy" id="1920655"/>
    <lineage>
        <taxon>Bacteria</taxon>
        <taxon>Pseudomonadati</taxon>
        <taxon>Balneolota</taxon>
        <taxon>Balneolia</taxon>
        <taxon>Balneolales</taxon>
        <taxon>Balneolaceae</taxon>
        <taxon>Fodinibius</taxon>
    </lineage>
</organism>
<dbReference type="SUPFAM" id="SSF109854">
    <property type="entry name" value="DinB/YfiT-like putative metalloenzymes"/>
    <property type="match status" value="1"/>
</dbReference>
<reference evidence="1 2" key="1">
    <citation type="submission" date="2021-11" db="EMBL/GenBank/DDBJ databases">
        <title>Aliifidinibius sp. nov., a new bacterium isolated from saline soil.</title>
        <authorList>
            <person name="Galisteo C."/>
            <person name="De La Haba R."/>
            <person name="Sanchez-Porro C."/>
            <person name="Ventosa A."/>
        </authorList>
    </citation>
    <scope>NUCLEOTIDE SEQUENCE [LARGE SCALE GENOMIC DNA]</scope>
    <source>
        <strain evidence="1 2">KACC 190600</strain>
    </source>
</reference>
<gene>
    <name evidence="1" type="ORF">LQ318_02440</name>
</gene>
<keyword evidence="2" id="KW-1185">Reference proteome</keyword>
<comment type="caution">
    <text evidence="1">The sequence shown here is derived from an EMBL/GenBank/DDBJ whole genome shotgun (WGS) entry which is preliminary data.</text>
</comment>
<dbReference type="EMBL" id="JAJNDC010000001">
    <property type="protein sequence ID" value="MCW9711751.1"/>
    <property type="molecule type" value="Genomic_DNA"/>
</dbReference>
<dbReference type="Proteomes" id="UP001207337">
    <property type="component" value="Unassembled WGS sequence"/>
</dbReference>
<name>A0ABT3PVB3_9BACT</name>
<evidence type="ECO:0000313" key="1">
    <source>
        <dbReference type="EMBL" id="MCW9711751.1"/>
    </source>
</evidence>
<accession>A0ABT3PVB3</accession>
<dbReference type="InterPro" id="IPR011466">
    <property type="entry name" value="DUF1572"/>
</dbReference>